<protein>
    <submittedName>
        <fullName evidence="2">Isoquinoline 1-oxidoreductase</fullName>
    </submittedName>
</protein>
<dbReference type="InterPro" id="IPR006311">
    <property type="entry name" value="TAT_signal"/>
</dbReference>
<dbReference type="SUPFAM" id="SSF56003">
    <property type="entry name" value="Molybdenum cofactor-binding domain"/>
    <property type="match status" value="2"/>
</dbReference>
<dbReference type="SMART" id="SM01008">
    <property type="entry name" value="Ald_Xan_dh_C"/>
    <property type="match status" value="1"/>
</dbReference>
<dbReference type="AlphaFoldDB" id="F1Z7U8"/>
<gene>
    <name evidence="2" type="ORF">Y88_1339</name>
</gene>
<dbReference type="PANTHER" id="PTHR47495">
    <property type="entry name" value="ALDEHYDE DEHYDROGENASE"/>
    <property type="match status" value="1"/>
</dbReference>
<dbReference type="Proteomes" id="UP000004728">
    <property type="component" value="Unassembled WGS sequence"/>
</dbReference>
<dbReference type="Pfam" id="PF20256">
    <property type="entry name" value="MoCoBD_2"/>
    <property type="match status" value="2"/>
</dbReference>
<dbReference type="InterPro" id="IPR008274">
    <property type="entry name" value="AldOxase/xan_DH_MoCoBD1"/>
</dbReference>
<proteinExistence type="predicted"/>
<dbReference type="InterPro" id="IPR046867">
    <property type="entry name" value="AldOxase/xan_DH_MoCoBD2"/>
</dbReference>
<dbReference type="InterPro" id="IPR012368">
    <property type="entry name" value="OxRdtase_Mopterin-bd_su_IorB"/>
</dbReference>
<evidence type="ECO:0000259" key="1">
    <source>
        <dbReference type="SMART" id="SM01008"/>
    </source>
</evidence>
<dbReference type="Gene3D" id="3.90.1170.50">
    <property type="entry name" value="Aldehyde oxidase/xanthine dehydrogenase, a/b hammerhead"/>
    <property type="match status" value="1"/>
</dbReference>
<dbReference type="PIRSF" id="PIRSF036389">
    <property type="entry name" value="IOR_B"/>
    <property type="match status" value="1"/>
</dbReference>
<dbReference type="InterPro" id="IPR037165">
    <property type="entry name" value="AldOxase/xan_DH_Mopterin-bd_sf"/>
</dbReference>
<dbReference type="Pfam" id="PF02738">
    <property type="entry name" value="MoCoBD_1"/>
    <property type="match status" value="1"/>
</dbReference>
<evidence type="ECO:0000313" key="2">
    <source>
        <dbReference type="EMBL" id="EGD59277.1"/>
    </source>
</evidence>
<name>F1Z7U8_9SPHN</name>
<dbReference type="EMBL" id="AEWJ01000037">
    <property type="protein sequence ID" value="EGD59277.1"/>
    <property type="molecule type" value="Genomic_DNA"/>
</dbReference>
<dbReference type="InterPro" id="IPR000674">
    <property type="entry name" value="Ald_Oxase/Xan_DH_a/b"/>
</dbReference>
<dbReference type="OrthoDB" id="9767994at2"/>
<keyword evidence="3" id="KW-1185">Reference proteome</keyword>
<feature type="domain" description="Aldehyde oxidase/xanthine dehydrogenase a/b hammerhead" evidence="1">
    <location>
        <begin position="202"/>
        <end position="280"/>
    </location>
</feature>
<dbReference type="FunCoup" id="F1Z7U8">
    <property type="interactions" value="376"/>
</dbReference>
<organism evidence="2 3">
    <name type="scientific">Novosphingobium nitrogenifigens DSM 19370</name>
    <dbReference type="NCBI Taxonomy" id="983920"/>
    <lineage>
        <taxon>Bacteria</taxon>
        <taxon>Pseudomonadati</taxon>
        <taxon>Pseudomonadota</taxon>
        <taxon>Alphaproteobacteria</taxon>
        <taxon>Sphingomonadales</taxon>
        <taxon>Sphingomonadaceae</taxon>
        <taxon>Novosphingobium</taxon>
    </lineage>
</organism>
<dbReference type="GO" id="GO:0016491">
    <property type="term" value="F:oxidoreductase activity"/>
    <property type="evidence" value="ECO:0007669"/>
    <property type="project" value="InterPro"/>
</dbReference>
<accession>F1Z7U8</accession>
<dbReference type="eggNOG" id="COG1529">
    <property type="taxonomic scope" value="Bacteria"/>
</dbReference>
<evidence type="ECO:0000313" key="3">
    <source>
        <dbReference type="Proteomes" id="UP000004728"/>
    </source>
</evidence>
<dbReference type="Gene3D" id="3.30.365.10">
    <property type="entry name" value="Aldehyde oxidase/xanthine dehydrogenase, molybdopterin binding domain"/>
    <property type="match status" value="4"/>
</dbReference>
<dbReference type="RefSeq" id="WP_008065225.1">
    <property type="nucleotide sequence ID" value="NZ_AQWK01000001.1"/>
</dbReference>
<dbReference type="InParanoid" id="F1Z7U8"/>
<dbReference type="PANTHER" id="PTHR47495:SF1">
    <property type="entry name" value="BLL3820 PROTEIN"/>
    <property type="match status" value="1"/>
</dbReference>
<comment type="caution">
    <text evidence="2">The sequence shown here is derived from an EMBL/GenBank/DDBJ whole genome shotgun (WGS) entry which is preliminary data.</text>
</comment>
<sequence length="707" mass="74575">MITATRRGVLSATGVLTGALMVPVAIGASRTRAATPAAVAPNAWLSVDGEGHVGVALPKTEMGQGIMTAIVMLAAEELAVRPGDVKVSIPDGDAARFAPITQETGGSTSIRELWQPLREAAATARVALIAVAAKKWGVPAGECAAHEGTIVHRTSNRSLPYAALVADAAAAPLPKDAPVLPTSSYAVVGKPFRRLDGDAKARGKVEYGIDVILPGMRYATLAQSPVFGGKLAGVDEAAARAVPGVLGVIKGDDVVYVLATNTWAARQGLAAAKPQWHADASRTIVNQAEIDANVTAGLAKPGFVAATSGDLDKVRQGAARTFTGTYHQPFLAHATMEPANCVAQVKDGHCEVWTGTQIPSQARSVIATRLGLPMEKVAIHNRTMGGGFGRRLEPDMIERCVDLAKQVPFPVKLVWTREEDVAHDWYRPVYADRFNIGLAADGRILSWEHKIAGSSIMARLLGDKFTGVDDDAVDGAINPLYGADARKVTFQQVESLVPTSWWRGVGGLRSTFAIESMIDEIAHSLGKDPIAYRLSQISDPRAHAVLETVRAQSGWGEKTAAGIGRGVSVLHVWDTYMAAVAEVSVDSDKQITVRKVTVAVDCGQAVNPSGILAQIDSGVNFGGSAALFGEITIAGGQVEQSNFHDYRVLRMNEAPVIHATIIESSEKPGGMGEPPNAIIFPALANAVFAATGKRLRSLPLQKELQKA</sequence>
<dbReference type="InterPro" id="IPR052516">
    <property type="entry name" value="N-heterocyclic_Hydroxylase"/>
</dbReference>
<dbReference type="HOGENOM" id="CLU_013917_0_1_5"/>
<reference evidence="2 3" key="1">
    <citation type="journal article" date="2012" name="J. Bacteriol.">
        <title>Draft Genome Sequence of Novosphingobium nitrogenifigens Y88T.</title>
        <authorList>
            <person name="Strabala T.J."/>
            <person name="Macdonald L."/>
            <person name="Liu V."/>
            <person name="Smit A.M."/>
        </authorList>
    </citation>
    <scope>NUCLEOTIDE SEQUENCE [LARGE SCALE GENOMIC DNA]</scope>
    <source>
        <strain evidence="2 3">DSM 19370</strain>
    </source>
</reference>
<dbReference type="PROSITE" id="PS51318">
    <property type="entry name" value="TAT"/>
    <property type="match status" value="1"/>
</dbReference>
<dbReference type="STRING" id="983920.Y88_1339"/>